<accession>A0A0F9MJB0</accession>
<reference evidence="1" key="1">
    <citation type="journal article" date="2015" name="Nature">
        <title>Complex archaea that bridge the gap between prokaryotes and eukaryotes.</title>
        <authorList>
            <person name="Spang A."/>
            <person name="Saw J.H."/>
            <person name="Jorgensen S.L."/>
            <person name="Zaremba-Niedzwiedzka K."/>
            <person name="Martijn J."/>
            <person name="Lind A.E."/>
            <person name="van Eijk R."/>
            <person name="Schleper C."/>
            <person name="Guy L."/>
            <person name="Ettema T.J."/>
        </authorList>
    </citation>
    <scope>NUCLEOTIDE SEQUENCE</scope>
</reference>
<organism evidence="1">
    <name type="scientific">marine sediment metagenome</name>
    <dbReference type="NCBI Taxonomy" id="412755"/>
    <lineage>
        <taxon>unclassified sequences</taxon>
        <taxon>metagenomes</taxon>
        <taxon>ecological metagenomes</taxon>
    </lineage>
</organism>
<proteinExistence type="predicted"/>
<comment type="caution">
    <text evidence="1">The sequence shown here is derived from an EMBL/GenBank/DDBJ whole genome shotgun (WGS) entry which is preliminary data.</text>
</comment>
<evidence type="ECO:0000313" key="1">
    <source>
        <dbReference type="EMBL" id="KKM69297.1"/>
    </source>
</evidence>
<dbReference type="AlphaFoldDB" id="A0A0F9MJB0"/>
<protein>
    <submittedName>
        <fullName evidence="1">Uncharacterized protein</fullName>
    </submittedName>
</protein>
<gene>
    <name evidence="1" type="ORF">LCGC14_1452190</name>
</gene>
<dbReference type="EMBL" id="LAZR01010013">
    <property type="protein sequence ID" value="KKM69297.1"/>
    <property type="molecule type" value="Genomic_DNA"/>
</dbReference>
<name>A0A0F9MJB0_9ZZZZ</name>
<sequence>MKVFLVTSDPTIVRGDKFFVDSAWDTQYRALQRASQLQGSIPMTVIEMAVRTELDTPQSSLAKELESHIILDSR</sequence>